<dbReference type="AlphaFoldDB" id="A0A2A9DLG5"/>
<evidence type="ECO:0000259" key="8">
    <source>
        <dbReference type="Pfam" id="PF00482"/>
    </source>
</evidence>
<evidence type="ECO:0000256" key="1">
    <source>
        <dbReference type="ARBA" id="ARBA00004651"/>
    </source>
</evidence>
<evidence type="ECO:0000256" key="3">
    <source>
        <dbReference type="ARBA" id="ARBA00022692"/>
    </source>
</evidence>
<dbReference type="RefSeq" id="WP_169916237.1">
    <property type="nucleotide sequence ID" value="NZ_LS483464.1"/>
</dbReference>
<sequence>MIALCLAVALVLPSLRGPARRLLATNHPRDGPPPGGGGFRGMRYRITRGKGPDPDIRELARDVDVYAAAVTSGAPAATATQVVAWVAGEQTRGIWQEIAGLYALGTGPQRAWEPAAGIPVLAELAAVEVASGRSGSEVAREARRLADDARSTAHTADATAAQRAGVLIAMPLTMCFLPAFFILGLAPVVISLASDMF</sequence>
<protein>
    <submittedName>
        <fullName evidence="9">Type II secretion system protein F (GspF)</fullName>
    </submittedName>
</protein>
<dbReference type="InterPro" id="IPR018076">
    <property type="entry name" value="T2SS_GspF_dom"/>
</dbReference>
<evidence type="ECO:0000256" key="2">
    <source>
        <dbReference type="ARBA" id="ARBA00022475"/>
    </source>
</evidence>
<keyword evidence="5 7" id="KW-0472">Membrane</keyword>
<evidence type="ECO:0000256" key="4">
    <source>
        <dbReference type="ARBA" id="ARBA00022989"/>
    </source>
</evidence>
<evidence type="ECO:0000256" key="6">
    <source>
        <dbReference type="SAM" id="MobiDB-lite"/>
    </source>
</evidence>
<keyword evidence="4 7" id="KW-1133">Transmembrane helix</keyword>
<feature type="domain" description="Type II secretion system protein GspF" evidence="8">
    <location>
        <begin position="66"/>
        <end position="185"/>
    </location>
</feature>
<evidence type="ECO:0000313" key="10">
    <source>
        <dbReference type="Proteomes" id="UP000221653"/>
    </source>
</evidence>
<feature type="transmembrane region" description="Helical" evidence="7">
    <location>
        <begin position="168"/>
        <end position="193"/>
    </location>
</feature>
<feature type="region of interest" description="Disordered" evidence="6">
    <location>
        <begin position="23"/>
        <end position="42"/>
    </location>
</feature>
<dbReference type="STRING" id="1724.GCA_001044175_00712"/>
<reference evidence="9 10" key="1">
    <citation type="submission" date="2017-10" db="EMBL/GenBank/DDBJ databases">
        <title>Sequencing the genomes of 1000 actinobacteria strains.</title>
        <authorList>
            <person name="Klenk H.-P."/>
        </authorList>
    </citation>
    <scope>NUCLEOTIDE SEQUENCE [LARGE SCALE GENOMIC DNA]</scope>
    <source>
        <strain evidence="9 10">DSM 20688</strain>
    </source>
</reference>
<dbReference type="EMBL" id="PDJF01000001">
    <property type="protein sequence ID" value="PFG27443.1"/>
    <property type="molecule type" value="Genomic_DNA"/>
</dbReference>
<evidence type="ECO:0000256" key="7">
    <source>
        <dbReference type="SAM" id="Phobius"/>
    </source>
</evidence>
<proteinExistence type="predicted"/>
<comment type="caution">
    <text evidence="9">The sequence shown here is derived from an EMBL/GenBank/DDBJ whole genome shotgun (WGS) entry which is preliminary data.</text>
</comment>
<name>A0A2A9DLG5_9CORY</name>
<dbReference type="Proteomes" id="UP000221653">
    <property type="component" value="Unassembled WGS sequence"/>
</dbReference>
<evidence type="ECO:0000256" key="5">
    <source>
        <dbReference type="ARBA" id="ARBA00023136"/>
    </source>
</evidence>
<keyword evidence="2" id="KW-1003">Cell membrane</keyword>
<dbReference type="GO" id="GO:0005886">
    <property type="term" value="C:plasma membrane"/>
    <property type="evidence" value="ECO:0007669"/>
    <property type="project" value="UniProtKB-SubCell"/>
</dbReference>
<comment type="subcellular location">
    <subcellularLocation>
        <location evidence="1">Cell membrane</location>
        <topology evidence="1">Multi-pass membrane protein</topology>
    </subcellularLocation>
</comment>
<keyword evidence="10" id="KW-1185">Reference proteome</keyword>
<keyword evidence="3 7" id="KW-0812">Transmembrane</keyword>
<dbReference type="Pfam" id="PF00482">
    <property type="entry name" value="T2SSF"/>
    <property type="match status" value="1"/>
</dbReference>
<gene>
    <name evidence="9" type="ORF">ATK06_0502</name>
</gene>
<evidence type="ECO:0000313" key="9">
    <source>
        <dbReference type="EMBL" id="PFG27443.1"/>
    </source>
</evidence>
<accession>A0A2A9DLG5</accession>
<organism evidence="9 10">
    <name type="scientific">Corynebacterium renale</name>
    <dbReference type="NCBI Taxonomy" id="1724"/>
    <lineage>
        <taxon>Bacteria</taxon>
        <taxon>Bacillati</taxon>
        <taxon>Actinomycetota</taxon>
        <taxon>Actinomycetes</taxon>
        <taxon>Mycobacteriales</taxon>
        <taxon>Corynebacteriaceae</taxon>
        <taxon>Corynebacterium</taxon>
    </lineage>
</organism>